<dbReference type="Gene3D" id="3.30.530.20">
    <property type="match status" value="1"/>
</dbReference>
<sequence length="347" mass="39803">MTAYKIYTRHYVLTKMKAEDGEKYFRLCGNENVMKFVTGHALTRTESDKMLAEFVKDDDGKSYFGRYFIEDRGNGDLIGAAKLDKEGRAAEIGYRIQEEYWGKGVATEIAKELIQFSLEKLKMAQVTAFVNVENYSSIRVLEKAGMKRIETIEDIDEIKHKFIYSTQNQYPMKKVFYAIFALIAIILIAAFLMPKEYGVEKEIVINKARPEVFNFLKSLENQEKWSVWAKLDPAMKKEYKGNPGTVGSVYRWEGNDQVGVGEQEIKKIIEGERIDTELRFIKPIESTSDAYLITESRDSTQTLVKWGFKGSMPIPMNIMIPFLGIEKSVGEDFENGLKNLKTLLESN</sequence>
<dbReference type="InterPro" id="IPR023393">
    <property type="entry name" value="START-like_dom_sf"/>
</dbReference>
<name>A0A916JEA6_9BACT</name>
<dbReference type="InterPro" id="IPR016181">
    <property type="entry name" value="Acyl_CoA_acyltransferase"/>
</dbReference>
<dbReference type="Gene3D" id="3.40.630.30">
    <property type="match status" value="1"/>
</dbReference>
<dbReference type="SUPFAM" id="SSF55729">
    <property type="entry name" value="Acyl-CoA N-acyltransferases (Nat)"/>
    <property type="match status" value="1"/>
</dbReference>
<dbReference type="PANTHER" id="PTHR43792:SF1">
    <property type="entry name" value="N-ACETYLTRANSFERASE DOMAIN-CONTAINING PROTEIN"/>
    <property type="match status" value="1"/>
</dbReference>
<organism evidence="3 4">
    <name type="scientific">Dyadobacter helix</name>
    <dbReference type="NCBI Taxonomy" id="2822344"/>
    <lineage>
        <taxon>Bacteria</taxon>
        <taxon>Pseudomonadati</taxon>
        <taxon>Bacteroidota</taxon>
        <taxon>Cytophagia</taxon>
        <taxon>Cytophagales</taxon>
        <taxon>Spirosomataceae</taxon>
        <taxon>Dyadobacter</taxon>
    </lineage>
</organism>
<dbReference type="Proteomes" id="UP000680038">
    <property type="component" value="Unassembled WGS sequence"/>
</dbReference>
<keyword evidence="1" id="KW-0812">Transmembrane</keyword>
<dbReference type="EMBL" id="CAJRAF010000002">
    <property type="protein sequence ID" value="CAG5005231.1"/>
    <property type="molecule type" value="Genomic_DNA"/>
</dbReference>
<proteinExistence type="predicted"/>
<feature type="domain" description="N-acetyltransferase" evidence="2">
    <location>
        <begin position="11"/>
        <end position="177"/>
    </location>
</feature>
<accession>A0A916JEA6</accession>
<evidence type="ECO:0000313" key="4">
    <source>
        <dbReference type="Proteomes" id="UP000680038"/>
    </source>
</evidence>
<dbReference type="GO" id="GO:0016747">
    <property type="term" value="F:acyltransferase activity, transferring groups other than amino-acyl groups"/>
    <property type="evidence" value="ECO:0007669"/>
    <property type="project" value="InterPro"/>
</dbReference>
<dbReference type="InterPro" id="IPR000182">
    <property type="entry name" value="GNAT_dom"/>
</dbReference>
<reference evidence="3" key="1">
    <citation type="submission" date="2021-04" db="EMBL/GenBank/DDBJ databases">
        <authorList>
            <person name="Rodrigo-Torres L."/>
            <person name="Arahal R. D."/>
            <person name="Lucena T."/>
        </authorList>
    </citation>
    <scope>NUCLEOTIDE SEQUENCE</scope>
    <source>
        <strain evidence="3">CECT 9275</strain>
    </source>
</reference>
<dbReference type="InterPro" id="IPR051531">
    <property type="entry name" value="N-acetyltransferase"/>
</dbReference>
<comment type="caution">
    <text evidence="3">The sequence shown here is derived from an EMBL/GenBank/DDBJ whole genome shotgun (WGS) entry which is preliminary data.</text>
</comment>
<dbReference type="PANTHER" id="PTHR43792">
    <property type="entry name" value="GNAT FAMILY, PUTATIVE (AFU_ORTHOLOGUE AFUA_3G00765)-RELATED-RELATED"/>
    <property type="match status" value="1"/>
</dbReference>
<dbReference type="AlphaFoldDB" id="A0A916JEA6"/>
<evidence type="ECO:0000256" key="1">
    <source>
        <dbReference type="SAM" id="Phobius"/>
    </source>
</evidence>
<keyword evidence="4" id="KW-1185">Reference proteome</keyword>
<feature type="transmembrane region" description="Helical" evidence="1">
    <location>
        <begin position="175"/>
        <end position="193"/>
    </location>
</feature>
<keyword evidence="1" id="KW-0472">Membrane</keyword>
<dbReference type="PROSITE" id="PS51186">
    <property type="entry name" value="GNAT"/>
    <property type="match status" value="1"/>
</dbReference>
<dbReference type="RefSeq" id="WP_215240028.1">
    <property type="nucleotide sequence ID" value="NZ_CAJRAF010000002.1"/>
</dbReference>
<dbReference type="CDD" id="cd07818">
    <property type="entry name" value="SRPBCC_1"/>
    <property type="match status" value="1"/>
</dbReference>
<dbReference type="SUPFAM" id="SSF55961">
    <property type="entry name" value="Bet v1-like"/>
    <property type="match status" value="1"/>
</dbReference>
<evidence type="ECO:0000259" key="2">
    <source>
        <dbReference type="PROSITE" id="PS51186"/>
    </source>
</evidence>
<dbReference type="Pfam" id="PF13302">
    <property type="entry name" value="Acetyltransf_3"/>
    <property type="match status" value="1"/>
</dbReference>
<gene>
    <name evidence="3" type="ORF">DYBT9275_03543</name>
</gene>
<keyword evidence="1" id="KW-1133">Transmembrane helix</keyword>
<evidence type="ECO:0000313" key="3">
    <source>
        <dbReference type="EMBL" id="CAG5005231.1"/>
    </source>
</evidence>
<protein>
    <recommendedName>
        <fullName evidence="2">N-acetyltransferase domain-containing protein</fullName>
    </recommendedName>
</protein>